<gene>
    <name evidence="1" type="ORF">HNV11_01885</name>
</gene>
<dbReference type="SUPFAM" id="SSF48613">
    <property type="entry name" value="Heme oxygenase-like"/>
    <property type="match status" value="1"/>
</dbReference>
<dbReference type="Proteomes" id="UP000502756">
    <property type="component" value="Chromosome"/>
</dbReference>
<keyword evidence="2" id="KW-1185">Reference proteome</keyword>
<dbReference type="Gene3D" id="1.20.910.10">
    <property type="entry name" value="Heme oxygenase-like"/>
    <property type="match status" value="1"/>
</dbReference>
<dbReference type="InterPro" id="IPR016053">
    <property type="entry name" value="Haem_Oase-like"/>
</dbReference>
<dbReference type="InterPro" id="IPR016084">
    <property type="entry name" value="Haem_Oase-like_multi-hlx"/>
</dbReference>
<sequence length="195" mass="22137">MSTLLERLRQETRPLHEQTEQLLYAEALRAGTLTAPEYVHLLRIHLAFHRALEQAIDRYPIFFRDYEAVNRRKAPWLESDLTYLSEAHPPGLPELFADWSPAELLGAAYVGEGSMLGGTVVWKLLQQNPALQPLLTPARFYQGYGPATGRYWRDFGLFLTQQAVAEPDEVVSGAQRAFKAYQVLFWATQFSAGPD</sequence>
<dbReference type="GO" id="GO:0004392">
    <property type="term" value="F:heme oxygenase (decyclizing) activity"/>
    <property type="evidence" value="ECO:0007669"/>
    <property type="project" value="InterPro"/>
</dbReference>
<dbReference type="AlphaFoldDB" id="A0A6M5Y486"/>
<accession>A0A6M5Y486</accession>
<dbReference type="EMBL" id="CP053435">
    <property type="protein sequence ID" value="QJW88216.1"/>
    <property type="molecule type" value="Genomic_DNA"/>
</dbReference>
<dbReference type="CDD" id="cd19166">
    <property type="entry name" value="HemeO-bac"/>
    <property type="match status" value="1"/>
</dbReference>
<proteinExistence type="predicted"/>
<dbReference type="Pfam" id="PF01126">
    <property type="entry name" value="Heme_oxygenase"/>
    <property type="match status" value="1"/>
</dbReference>
<protein>
    <submittedName>
        <fullName evidence="1">Biliverdin-producing heme oxygenase</fullName>
    </submittedName>
</protein>
<name>A0A6M5Y486_9BACT</name>
<evidence type="ECO:0000313" key="2">
    <source>
        <dbReference type="Proteomes" id="UP000502756"/>
    </source>
</evidence>
<dbReference type="KEGG" id="stae:HNV11_01885"/>
<evidence type="ECO:0000313" key="1">
    <source>
        <dbReference type="EMBL" id="QJW88216.1"/>
    </source>
</evidence>
<reference evidence="1 2" key="1">
    <citation type="submission" date="2020-05" db="EMBL/GenBank/DDBJ databases">
        <title>Genome sequencing of Spirosoma sp. TS118.</title>
        <authorList>
            <person name="Lee J.-H."/>
            <person name="Jeong S."/>
            <person name="Zhao L."/>
            <person name="Jung J.-H."/>
            <person name="Kim M.-K."/>
            <person name="Lim S."/>
        </authorList>
    </citation>
    <scope>NUCLEOTIDE SEQUENCE [LARGE SCALE GENOMIC DNA]</scope>
    <source>
        <strain evidence="1 2">TS118</strain>
    </source>
</reference>
<organism evidence="1 2">
    <name type="scientific">Spirosoma taeanense</name>
    <dbReference type="NCBI Taxonomy" id="2735870"/>
    <lineage>
        <taxon>Bacteria</taxon>
        <taxon>Pseudomonadati</taxon>
        <taxon>Bacteroidota</taxon>
        <taxon>Cytophagia</taxon>
        <taxon>Cytophagales</taxon>
        <taxon>Cytophagaceae</taxon>
        <taxon>Spirosoma</taxon>
    </lineage>
</organism>
<dbReference type="GO" id="GO:0006788">
    <property type="term" value="P:heme oxidation"/>
    <property type="evidence" value="ECO:0007669"/>
    <property type="project" value="InterPro"/>
</dbReference>
<dbReference type="RefSeq" id="WP_171738049.1">
    <property type="nucleotide sequence ID" value="NZ_CP053435.1"/>
</dbReference>